<dbReference type="AlphaFoldDB" id="A0A852WLG8"/>
<gene>
    <name evidence="2" type="ORF">BJ986_000609</name>
</gene>
<organism evidence="2 3">
    <name type="scientific">Pedococcus badiiscoriae</name>
    <dbReference type="NCBI Taxonomy" id="642776"/>
    <lineage>
        <taxon>Bacteria</taxon>
        <taxon>Bacillati</taxon>
        <taxon>Actinomycetota</taxon>
        <taxon>Actinomycetes</taxon>
        <taxon>Micrococcales</taxon>
        <taxon>Intrasporangiaceae</taxon>
        <taxon>Pedococcus</taxon>
    </lineage>
</organism>
<evidence type="ECO:0000256" key="1">
    <source>
        <dbReference type="SAM" id="MobiDB-lite"/>
    </source>
</evidence>
<name>A0A852WLG8_9MICO</name>
<evidence type="ECO:0000313" key="3">
    <source>
        <dbReference type="Proteomes" id="UP000573599"/>
    </source>
</evidence>
<dbReference type="Proteomes" id="UP000573599">
    <property type="component" value="Unassembled WGS sequence"/>
</dbReference>
<reference evidence="2 3" key="1">
    <citation type="submission" date="2020-07" db="EMBL/GenBank/DDBJ databases">
        <title>Sequencing the genomes of 1000 actinobacteria strains.</title>
        <authorList>
            <person name="Klenk H.-P."/>
        </authorList>
    </citation>
    <scope>NUCLEOTIDE SEQUENCE [LARGE SCALE GENOMIC DNA]</scope>
    <source>
        <strain evidence="2 3">DSM 23987</strain>
    </source>
</reference>
<dbReference type="RefSeq" id="WP_179420657.1">
    <property type="nucleotide sequence ID" value="NZ_JACCAB010000001.1"/>
</dbReference>
<proteinExistence type="predicted"/>
<accession>A0A852WLG8</accession>
<dbReference type="EMBL" id="JACCAB010000001">
    <property type="protein sequence ID" value="NYG06122.1"/>
    <property type="molecule type" value="Genomic_DNA"/>
</dbReference>
<keyword evidence="3" id="KW-1185">Reference proteome</keyword>
<comment type="caution">
    <text evidence="2">The sequence shown here is derived from an EMBL/GenBank/DDBJ whole genome shotgun (WGS) entry which is preliminary data.</text>
</comment>
<feature type="region of interest" description="Disordered" evidence="1">
    <location>
        <begin position="44"/>
        <end position="83"/>
    </location>
</feature>
<evidence type="ECO:0000313" key="2">
    <source>
        <dbReference type="EMBL" id="NYG06122.1"/>
    </source>
</evidence>
<sequence length="143" mass="15101">MGGNSENPYAGQGPVLLDIGGDVGALVVVMPTDTEGLEVELRPVGATHGHTHSHAHSHDHSHDHSRGHSQDHSHGGGDRHLHAHPAYPHVAVVARPEGDGVIHTLVYPSVAEGEYELFVLPDGPVAMTASVLGGRITRNRWPA</sequence>
<protein>
    <submittedName>
        <fullName evidence="2">Uncharacterized protein</fullName>
    </submittedName>
</protein>
<feature type="compositionally biased region" description="Basic and acidic residues" evidence="1">
    <location>
        <begin position="56"/>
        <end position="80"/>
    </location>
</feature>